<dbReference type="Proteomes" id="UP000515514">
    <property type="component" value="Chromosome"/>
</dbReference>
<evidence type="ECO:0000313" key="2">
    <source>
        <dbReference type="Proteomes" id="UP000515514"/>
    </source>
</evidence>
<accession>A0A7G8PXX1</accession>
<keyword evidence="2" id="KW-1185">Reference proteome</keyword>
<name>A0A7G8PXX1_9FLAO</name>
<evidence type="ECO:0000313" key="1">
    <source>
        <dbReference type="EMBL" id="QNJ99187.1"/>
    </source>
</evidence>
<evidence type="ECO:0008006" key="3">
    <source>
        <dbReference type="Google" id="ProtNLM"/>
    </source>
</evidence>
<dbReference type="KEGG" id="alti:ALE3EI_2660"/>
<dbReference type="EMBL" id="CP052909">
    <property type="protein sequence ID" value="QNJ99187.1"/>
    <property type="molecule type" value="Genomic_DNA"/>
</dbReference>
<sequence>MNEKEKETVRVYTGPAMIVKGLVARLNEIGISPVERNDNESSIQAGFTAGVPGQIMLYVRQDEMVKAKPVIDEYLEQIGE</sequence>
<organism evidence="1 2">
    <name type="scientific">Constantimarinum furrinae</name>
    <dbReference type="NCBI Taxonomy" id="2562285"/>
    <lineage>
        <taxon>Bacteria</taxon>
        <taxon>Pseudomonadati</taxon>
        <taxon>Bacteroidota</taxon>
        <taxon>Flavobacteriia</taxon>
        <taxon>Flavobacteriales</taxon>
        <taxon>Flavobacteriaceae</taxon>
        <taxon>Altibacter/Constantimarinum group</taxon>
        <taxon>Constantimarinum</taxon>
    </lineage>
</organism>
<dbReference type="AlphaFoldDB" id="A0A7G8PXX1"/>
<proteinExistence type="predicted"/>
<protein>
    <recommendedName>
        <fullName evidence="3">DUF2007 domain-containing protein</fullName>
    </recommendedName>
</protein>
<gene>
    <name evidence="1" type="ORF">ALE3EI_2660</name>
</gene>
<reference evidence="1 2" key="1">
    <citation type="submission" date="2020-04" db="EMBL/GenBank/DDBJ databases">
        <title>Genome sequence of Altibacter aquimarinus strain ALE3EI.</title>
        <authorList>
            <person name="Oh H.-M."/>
            <person name="Jang D."/>
        </authorList>
    </citation>
    <scope>NUCLEOTIDE SEQUENCE [LARGE SCALE GENOMIC DNA]</scope>
    <source>
        <strain evidence="1 2">ALE3EI</strain>
    </source>
</reference>
<dbReference type="RefSeq" id="WP_186989480.1">
    <property type="nucleotide sequence ID" value="NZ_CP052909.1"/>
</dbReference>